<dbReference type="Pfam" id="PF00857">
    <property type="entry name" value="Isochorismatase"/>
    <property type="match status" value="1"/>
</dbReference>
<evidence type="ECO:0000259" key="2">
    <source>
        <dbReference type="Pfam" id="PF00857"/>
    </source>
</evidence>
<evidence type="ECO:0000256" key="1">
    <source>
        <dbReference type="ARBA" id="ARBA00022801"/>
    </source>
</evidence>
<proteinExistence type="predicted"/>
<dbReference type="InterPro" id="IPR050272">
    <property type="entry name" value="Isochorismatase-like_hydrls"/>
</dbReference>
<evidence type="ECO:0000313" key="4">
    <source>
        <dbReference type="Proteomes" id="UP000027850"/>
    </source>
</evidence>
<dbReference type="EMBL" id="JNHK01000094">
    <property type="protein sequence ID" value="KDS35282.1"/>
    <property type="molecule type" value="Genomic_DNA"/>
</dbReference>
<sequence>MMTHMCVDATVRAAKDLGYKCTIIQDACATKDLEFQGFKVEAEKVQAVFLAALTPFYATIISTDEYIKSCLTTL</sequence>
<dbReference type="InterPro" id="IPR000868">
    <property type="entry name" value="Isochorismatase-like_dom"/>
</dbReference>
<dbReference type="GO" id="GO:0016787">
    <property type="term" value="F:hydrolase activity"/>
    <property type="evidence" value="ECO:0007669"/>
    <property type="project" value="UniProtKB-KW"/>
</dbReference>
<gene>
    <name evidence="3" type="ORF">M091_2122</name>
</gene>
<dbReference type="Gene3D" id="3.40.50.850">
    <property type="entry name" value="Isochorismatase-like"/>
    <property type="match status" value="1"/>
</dbReference>
<name>A0AB34LA76_PARDI</name>
<dbReference type="Proteomes" id="UP000027850">
    <property type="component" value="Unassembled WGS sequence"/>
</dbReference>
<organism evidence="3 4">
    <name type="scientific">Parabacteroides distasonis str. 3776 D15 i</name>
    <dbReference type="NCBI Taxonomy" id="1339342"/>
    <lineage>
        <taxon>Bacteria</taxon>
        <taxon>Pseudomonadati</taxon>
        <taxon>Bacteroidota</taxon>
        <taxon>Bacteroidia</taxon>
        <taxon>Bacteroidales</taxon>
        <taxon>Tannerellaceae</taxon>
        <taxon>Parabacteroides</taxon>
    </lineage>
</organism>
<reference evidence="3 4" key="1">
    <citation type="submission" date="2014-04" db="EMBL/GenBank/DDBJ databases">
        <authorList>
            <person name="Sears C."/>
            <person name="Carroll K."/>
            <person name="Sack B.R."/>
            <person name="Qadri F."/>
            <person name="Myers L.L."/>
            <person name="Chung G.-T."/>
            <person name="Escheverria P."/>
            <person name="Fraser C.M."/>
            <person name="Sadzewicz L."/>
            <person name="Shefchek K.A."/>
            <person name="Tallon L."/>
            <person name="Das S.P."/>
            <person name="Daugherty S."/>
            <person name="Mongodin E.F."/>
        </authorList>
    </citation>
    <scope>NUCLEOTIDE SEQUENCE [LARGE SCALE GENOMIC DNA]</scope>
    <source>
        <strain evidence="3 4">3776 D15 i</strain>
    </source>
</reference>
<dbReference type="AlphaFoldDB" id="A0AB34LA76"/>
<feature type="domain" description="Isochorismatase-like" evidence="2">
    <location>
        <begin position="1"/>
        <end position="41"/>
    </location>
</feature>
<evidence type="ECO:0000313" key="3">
    <source>
        <dbReference type="EMBL" id="KDS35282.1"/>
    </source>
</evidence>
<keyword evidence="1" id="KW-0378">Hydrolase</keyword>
<dbReference type="InterPro" id="IPR036380">
    <property type="entry name" value="Isochorismatase-like_sf"/>
</dbReference>
<dbReference type="PANTHER" id="PTHR43540:SF1">
    <property type="entry name" value="ISOCHORISMATASE HYDROLASE"/>
    <property type="match status" value="1"/>
</dbReference>
<comment type="caution">
    <text evidence="3">The sequence shown here is derived from an EMBL/GenBank/DDBJ whole genome shotgun (WGS) entry which is preliminary data.</text>
</comment>
<dbReference type="SUPFAM" id="SSF52499">
    <property type="entry name" value="Isochorismatase-like hydrolases"/>
    <property type="match status" value="1"/>
</dbReference>
<dbReference type="PANTHER" id="PTHR43540">
    <property type="entry name" value="PEROXYUREIDOACRYLATE/UREIDOACRYLATE AMIDOHYDROLASE-RELATED"/>
    <property type="match status" value="1"/>
</dbReference>
<protein>
    <submittedName>
        <fullName evidence="3">Isochorismatase family protein</fullName>
    </submittedName>
</protein>
<accession>A0AB34LA76</accession>